<evidence type="ECO:0000313" key="4">
    <source>
        <dbReference type="Proteomes" id="UP000319040"/>
    </source>
</evidence>
<dbReference type="GO" id="GO:0000160">
    <property type="term" value="P:phosphorelay signal transduction system"/>
    <property type="evidence" value="ECO:0007669"/>
    <property type="project" value="InterPro"/>
</dbReference>
<name>A0A521CFP9_SACCC</name>
<dbReference type="PANTHER" id="PTHR44520">
    <property type="entry name" value="RESPONSE REGULATOR RCP1-RELATED"/>
    <property type="match status" value="1"/>
</dbReference>
<reference evidence="3 4" key="1">
    <citation type="submission" date="2017-05" db="EMBL/GenBank/DDBJ databases">
        <authorList>
            <person name="Varghese N."/>
            <person name="Submissions S."/>
        </authorList>
    </citation>
    <scope>NUCLEOTIDE SEQUENCE [LARGE SCALE GENOMIC DNA]</scope>
    <source>
        <strain evidence="3 4">DSM 27040</strain>
    </source>
</reference>
<dbReference type="InterPro" id="IPR052893">
    <property type="entry name" value="TCS_response_regulator"/>
</dbReference>
<protein>
    <submittedName>
        <fullName evidence="3">Response regulator receiver domain-containing protein</fullName>
    </submittedName>
</protein>
<evidence type="ECO:0000259" key="2">
    <source>
        <dbReference type="PROSITE" id="PS50110"/>
    </source>
</evidence>
<dbReference type="PANTHER" id="PTHR44520:SF2">
    <property type="entry name" value="RESPONSE REGULATOR RCP1"/>
    <property type="match status" value="1"/>
</dbReference>
<dbReference type="RefSeq" id="WP_142532810.1">
    <property type="nucleotide sequence ID" value="NZ_FXTB01000003.1"/>
</dbReference>
<proteinExistence type="predicted"/>
<sequence>MEAKDQYKKILLIDDDENLVNTYSAMLERKNLADYLIPFSDASDGLSYIQSKPKADLPQYIVLDLYMPQMNGFEFLKRFQQLNEKQSEVEIFVCTSSKKKTDRDKVMQYPCVSAFIQKPLSIDFLELLIKH</sequence>
<dbReference type="AlphaFoldDB" id="A0A521CFP9"/>
<dbReference type="PROSITE" id="PS50110">
    <property type="entry name" value="RESPONSE_REGULATORY"/>
    <property type="match status" value="1"/>
</dbReference>
<accession>A0A521CFP9</accession>
<keyword evidence="1" id="KW-0597">Phosphoprotein</keyword>
<feature type="domain" description="Response regulatory" evidence="2">
    <location>
        <begin position="9"/>
        <end position="131"/>
    </location>
</feature>
<evidence type="ECO:0000313" key="3">
    <source>
        <dbReference type="EMBL" id="SMO58222.1"/>
    </source>
</evidence>
<feature type="modified residue" description="4-aspartylphosphate" evidence="1">
    <location>
        <position position="64"/>
    </location>
</feature>
<dbReference type="SMART" id="SM00448">
    <property type="entry name" value="REC"/>
    <property type="match status" value="1"/>
</dbReference>
<dbReference type="EMBL" id="FXTB01000003">
    <property type="protein sequence ID" value="SMO58222.1"/>
    <property type="molecule type" value="Genomic_DNA"/>
</dbReference>
<dbReference type="SUPFAM" id="SSF52172">
    <property type="entry name" value="CheY-like"/>
    <property type="match status" value="1"/>
</dbReference>
<dbReference type="InterPro" id="IPR011006">
    <property type="entry name" value="CheY-like_superfamily"/>
</dbReference>
<dbReference type="OrthoDB" id="1121174at2"/>
<dbReference type="Proteomes" id="UP000319040">
    <property type="component" value="Unassembled WGS sequence"/>
</dbReference>
<dbReference type="InterPro" id="IPR001789">
    <property type="entry name" value="Sig_transdc_resp-reg_receiver"/>
</dbReference>
<evidence type="ECO:0000256" key="1">
    <source>
        <dbReference type="PROSITE-ProRule" id="PRU00169"/>
    </source>
</evidence>
<organism evidence="3 4">
    <name type="scientific">Saccharicrinis carchari</name>
    <dbReference type="NCBI Taxonomy" id="1168039"/>
    <lineage>
        <taxon>Bacteria</taxon>
        <taxon>Pseudomonadati</taxon>
        <taxon>Bacteroidota</taxon>
        <taxon>Bacteroidia</taxon>
        <taxon>Marinilabiliales</taxon>
        <taxon>Marinilabiliaceae</taxon>
        <taxon>Saccharicrinis</taxon>
    </lineage>
</organism>
<keyword evidence="4" id="KW-1185">Reference proteome</keyword>
<dbReference type="Pfam" id="PF00072">
    <property type="entry name" value="Response_reg"/>
    <property type="match status" value="1"/>
</dbReference>
<dbReference type="Gene3D" id="3.40.50.2300">
    <property type="match status" value="1"/>
</dbReference>
<gene>
    <name evidence="3" type="ORF">SAMN06265379_10391</name>
</gene>